<dbReference type="InterPro" id="IPR025450">
    <property type="entry name" value="YndJ-like"/>
</dbReference>
<feature type="transmembrane region" description="Helical" evidence="1">
    <location>
        <begin position="57"/>
        <end position="76"/>
    </location>
</feature>
<feature type="transmembrane region" description="Helical" evidence="1">
    <location>
        <begin position="204"/>
        <end position="222"/>
    </location>
</feature>
<evidence type="ECO:0000313" key="3">
    <source>
        <dbReference type="Proteomes" id="UP000429595"/>
    </source>
</evidence>
<dbReference type="RefSeq" id="WP_152149201.1">
    <property type="nucleotide sequence ID" value="NZ_WEIO01000001.1"/>
</dbReference>
<feature type="transmembrane region" description="Helical" evidence="1">
    <location>
        <begin position="234"/>
        <end position="253"/>
    </location>
</feature>
<evidence type="ECO:0008006" key="4">
    <source>
        <dbReference type="Google" id="ProtNLM"/>
    </source>
</evidence>
<feature type="transmembrane region" description="Helical" evidence="1">
    <location>
        <begin position="115"/>
        <end position="134"/>
    </location>
</feature>
<dbReference type="AlphaFoldDB" id="A0A6I1FZ65"/>
<comment type="caution">
    <text evidence="2">The sequence shown here is derived from an EMBL/GenBank/DDBJ whole genome shotgun (WGS) entry which is preliminary data.</text>
</comment>
<keyword evidence="1" id="KW-0472">Membrane</keyword>
<feature type="transmembrane region" description="Helical" evidence="1">
    <location>
        <begin position="175"/>
        <end position="198"/>
    </location>
</feature>
<evidence type="ECO:0000256" key="1">
    <source>
        <dbReference type="SAM" id="Phobius"/>
    </source>
</evidence>
<feature type="transmembrane region" description="Helical" evidence="1">
    <location>
        <begin position="146"/>
        <end position="168"/>
    </location>
</feature>
<keyword evidence="1" id="KW-1133">Transmembrane helix</keyword>
<dbReference type="EMBL" id="WEIO01000001">
    <property type="protein sequence ID" value="KAB7708676.1"/>
    <property type="molecule type" value="Genomic_DNA"/>
</dbReference>
<keyword evidence="1" id="KW-0812">Transmembrane</keyword>
<protein>
    <recommendedName>
        <fullName evidence="4">YndJ family transporter</fullName>
    </recommendedName>
</protein>
<feature type="transmembrane region" description="Helical" evidence="1">
    <location>
        <begin position="82"/>
        <end position="103"/>
    </location>
</feature>
<proteinExistence type="predicted"/>
<sequence>MNIQTIVGMGLFLFYIFIQWPMLEPAETLLLLSVLLFVPLTQQLTGRQKRDRTKLPLIGFLSLFYPLAAFSAVFAVTVDTALLALIWFVYTLIVSLSGLLPLLEGGVRPISETAIDSGLIYLGLGGFWFFAYTADLSVMHFSKEMILLTAVHFHYSAFIIPVICGLLGRKWQKKSCIYAMITAVIILSPMTIAMGITYSRWIEFLAVFIYAAALYGYGFFVFKTKFHNKWAKGLLSVSAAVLLITILFSFIYASGRVDLTEGLTNRMEQFRSVCFDDRKLAPGIIDFYENTNDYQLKANIQWVFWFKPFAFIYEKISRHIQQTQRASLSNNILLSSCDQPLKGRMCLMLFC</sequence>
<dbReference type="Proteomes" id="UP000429595">
    <property type="component" value="Unassembled WGS sequence"/>
</dbReference>
<dbReference type="Pfam" id="PF14158">
    <property type="entry name" value="YndJ"/>
    <property type="match status" value="1"/>
</dbReference>
<reference evidence="2 3" key="1">
    <citation type="submission" date="2019-10" db="EMBL/GenBank/DDBJ databases">
        <title>Bacillus aerolatum sp. nov., isolated from bioaerosol of sport playgrounds.</title>
        <authorList>
            <person name="Chen P."/>
            <person name="Zhang G."/>
        </authorList>
    </citation>
    <scope>NUCLEOTIDE SEQUENCE [LARGE SCALE GENOMIC DNA]</scope>
    <source>
        <strain evidence="2 3">CX253</strain>
    </source>
</reference>
<accession>A0A6I1FZ65</accession>
<keyword evidence="3" id="KW-1185">Reference proteome</keyword>
<evidence type="ECO:0000313" key="2">
    <source>
        <dbReference type="EMBL" id="KAB7708676.1"/>
    </source>
</evidence>
<organism evidence="2 3">
    <name type="scientific">Bacillus aerolatus</name>
    <dbReference type="NCBI Taxonomy" id="2653354"/>
    <lineage>
        <taxon>Bacteria</taxon>
        <taxon>Bacillati</taxon>
        <taxon>Bacillota</taxon>
        <taxon>Bacilli</taxon>
        <taxon>Bacillales</taxon>
        <taxon>Bacillaceae</taxon>
        <taxon>Bacillus</taxon>
    </lineage>
</organism>
<gene>
    <name evidence="2" type="ORF">F9802_00530</name>
</gene>
<name>A0A6I1FZ65_9BACI</name>